<proteinExistence type="predicted"/>
<gene>
    <name evidence="1" type="ORF">L2E82_22817</name>
</gene>
<comment type="caution">
    <text evidence="1">The sequence shown here is derived from an EMBL/GenBank/DDBJ whole genome shotgun (WGS) entry which is preliminary data.</text>
</comment>
<organism evidence="1 2">
    <name type="scientific">Cichorium intybus</name>
    <name type="common">Chicory</name>
    <dbReference type="NCBI Taxonomy" id="13427"/>
    <lineage>
        <taxon>Eukaryota</taxon>
        <taxon>Viridiplantae</taxon>
        <taxon>Streptophyta</taxon>
        <taxon>Embryophyta</taxon>
        <taxon>Tracheophyta</taxon>
        <taxon>Spermatophyta</taxon>
        <taxon>Magnoliopsida</taxon>
        <taxon>eudicotyledons</taxon>
        <taxon>Gunneridae</taxon>
        <taxon>Pentapetalae</taxon>
        <taxon>asterids</taxon>
        <taxon>campanulids</taxon>
        <taxon>Asterales</taxon>
        <taxon>Asteraceae</taxon>
        <taxon>Cichorioideae</taxon>
        <taxon>Cichorieae</taxon>
        <taxon>Cichoriinae</taxon>
        <taxon>Cichorium</taxon>
    </lineage>
</organism>
<dbReference type="EMBL" id="CM042012">
    <property type="protein sequence ID" value="KAI3751726.1"/>
    <property type="molecule type" value="Genomic_DNA"/>
</dbReference>
<reference evidence="2" key="1">
    <citation type="journal article" date="2022" name="Mol. Ecol. Resour.">
        <title>The genomes of chicory, endive, great burdock and yacon provide insights into Asteraceae palaeo-polyploidization history and plant inulin production.</title>
        <authorList>
            <person name="Fan W."/>
            <person name="Wang S."/>
            <person name="Wang H."/>
            <person name="Wang A."/>
            <person name="Jiang F."/>
            <person name="Liu H."/>
            <person name="Zhao H."/>
            <person name="Xu D."/>
            <person name="Zhang Y."/>
        </authorList>
    </citation>
    <scope>NUCLEOTIDE SEQUENCE [LARGE SCALE GENOMIC DNA]</scope>
    <source>
        <strain evidence="2">cv. Punajuju</strain>
    </source>
</reference>
<protein>
    <submittedName>
        <fullName evidence="1">Uncharacterized protein</fullName>
    </submittedName>
</protein>
<evidence type="ECO:0000313" key="2">
    <source>
        <dbReference type="Proteomes" id="UP001055811"/>
    </source>
</evidence>
<name>A0ACB9DZ10_CICIN</name>
<evidence type="ECO:0000313" key="1">
    <source>
        <dbReference type="EMBL" id="KAI3751726.1"/>
    </source>
</evidence>
<sequence length="138" mass="15138">MLVRSNRYQRWCNGAAVQFSPVVEEQSPTNQQPLEQQFPAAIAQSQESRSFQLHDVFNLDNENHPEDTPRLIDSKVIRGYLLAGSVIGPGGLSFVNKLVQVETVAQFGVIFLLFALGLAFSSAKLRVVRAVAVLGGLL</sequence>
<accession>A0ACB9DZ10</accession>
<dbReference type="Proteomes" id="UP001055811">
    <property type="component" value="Linkage Group LG04"/>
</dbReference>
<keyword evidence="2" id="KW-1185">Reference proteome</keyword>
<reference evidence="1 2" key="2">
    <citation type="journal article" date="2022" name="Mol. Ecol. Resour.">
        <title>The genomes of chicory, endive, great burdock and yacon provide insights into Asteraceae paleo-polyploidization history and plant inulin production.</title>
        <authorList>
            <person name="Fan W."/>
            <person name="Wang S."/>
            <person name="Wang H."/>
            <person name="Wang A."/>
            <person name="Jiang F."/>
            <person name="Liu H."/>
            <person name="Zhao H."/>
            <person name="Xu D."/>
            <person name="Zhang Y."/>
        </authorList>
    </citation>
    <scope>NUCLEOTIDE SEQUENCE [LARGE SCALE GENOMIC DNA]</scope>
    <source>
        <strain evidence="2">cv. Punajuju</strain>
        <tissue evidence="1">Leaves</tissue>
    </source>
</reference>